<feature type="domain" description="Bacterial Ig-like" evidence="3">
    <location>
        <begin position="438"/>
        <end position="509"/>
    </location>
</feature>
<feature type="compositionally biased region" description="Low complexity" evidence="1">
    <location>
        <begin position="397"/>
        <end position="414"/>
    </location>
</feature>
<feature type="signal peptide" evidence="2">
    <location>
        <begin position="1"/>
        <end position="21"/>
    </location>
</feature>
<dbReference type="Proteomes" id="UP000530424">
    <property type="component" value="Unassembled WGS sequence"/>
</dbReference>
<evidence type="ECO:0000313" key="5">
    <source>
        <dbReference type="Proteomes" id="UP000530424"/>
    </source>
</evidence>
<protein>
    <recommendedName>
        <fullName evidence="3">Bacterial Ig-like domain-containing protein</fullName>
    </recommendedName>
</protein>
<dbReference type="InterPro" id="IPR024079">
    <property type="entry name" value="MetalloPept_cat_dom_sf"/>
</dbReference>
<feature type="compositionally biased region" description="Pro residues" evidence="1">
    <location>
        <begin position="20"/>
        <end position="31"/>
    </location>
</feature>
<dbReference type="EMBL" id="JACCFP010000001">
    <property type="protein sequence ID" value="NYJ02389.1"/>
    <property type="molecule type" value="Genomic_DNA"/>
</dbReference>
<evidence type="ECO:0000313" key="4">
    <source>
        <dbReference type="EMBL" id="NYJ02389.1"/>
    </source>
</evidence>
<keyword evidence="5" id="KW-1185">Reference proteome</keyword>
<dbReference type="SUPFAM" id="SSF55486">
    <property type="entry name" value="Metalloproteases ('zincins'), catalytic domain"/>
    <property type="match status" value="1"/>
</dbReference>
<dbReference type="GO" id="GO:0008237">
    <property type="term" value="F:metallopeptidase activity"/>
    <property type="evidence" value="ECO:0007669"/>
    <property type="project" value="InterPro"/>
</dbReference>
<feature type="region of interest" description="Disordered" evidence="1">
    <location>
        <begin position="19"/>
        <end position="49"/>
    </location>
</feature>
<name>A0A853C542_9ACTN</name>
<feature type="chain" id="PRO_5039700447" description="Bacterial Ig-like domain-containing protein" evidence="2">
    <location>
        <begin position="22"/>
        <end position="513"/>
    </location>
</feature>
<feature type="region of interest" description="Disordered" evidence="1">
    <location>
        <begin position="389"/>
        <end position="414"/>
    </location>
</feature>
<dbReference type="AlphaFoldDB" id="A0A853C542"/>
<keyword evidence="2" id="KW-0732">Signal</keyword>
<dbReference type="InterPro" id="IPR013783">
    <property type="entry name" value="Ig-like_fold"/>
</dbReference>
<dbReference type="GO" id="GO:0005975">
    <property type="term" value="P:carbohydrate metabolic process"/>
    <property type="evidence" value="ECO:0007669"/>
    <property type="project" value="UniProtKB-ARBA"/>
</dbReference>
<gene>
    <name evidence="4" type="ORF">HNR19_003087</name>
</gene>
<accession>A0A853C542</accession>
<reference evidence="4 5" key="1">
    <citation type="submission" date="2020-07" db="EMBL/GenBank/DDBJ databases">
        <title>Sequencing the genomes of 1000 actinobacteria strains.</title>
        <authorList>
            <person name="Klenk H.-P."/>
        </authorList>
    </citation>
    <scope>NUCLEOTIDE SEQUENCE [LARGE SCALE GENOMIC DNA]</scope>
    <source>
        <strain evidence="4 5">DSM 103833</strain>
    </source>
</reference>
<dbReference type="Gene3D" id="2.60.40.10">
    <property type="entry name" value="Immunoglobulins"/>
    <property type="match status" value="1"/>
</dbReference>
<dbReference type="Pfam" id="PF16640">
    <property type="entry name" value="Big_3_5"/>
    <property type="match status" value="1"/>
</dbReference>
<dbReference type="Gene3D" id="2.60.120.380">
    <property type="match status" value="1"/>
</dbReference>
<evidence type="ECO:0000256" key="1">
    <source>
        <dbReference type="SAM" id="MobiDB-lite"/>
    </source>
</evidence>
<comment type="caution">
    <text evidence="4">The sequence shown here is derived from an EMBL/GenBank/DDBJ whole genome shotgun (WGS) entry which is preliminary data.</text>
</comment>
<evidence type="ECO:0000259" key="3">
    <source>
        <dbReference type="Pfam" id="PF16640"/>
    </source>
</evidence>
<dbReference type="RefSeq" id="WP_179668763.1">
    <property type="nucleotide sequence ID" value="NZ_JACCFP010000001.1"/>
</dbReference>
<dbReference type="InterPro" id="IPR032109">
    <property type="entry name" value="Big_3_5"/>
</dbReference>
<evidence type="ECO:0000256" key="2">
    <source>
        <dbReference type="SAM" id="SignalP"/>
    </source>
</evidence>
<sequence length="513" mass="53334">MRIVAAGIALLAAALAAPAPTAPDPAEPAPPVAYAEPSPSRPARVAAPGEPVAPLDETFALHSRPGATRTIFIDFDGARVAATAWNVVKLLLDGTHPAWDPGSDGPAFNAEERTLVQDVWRRVAEDFAPYDVDVTTEDPGDLGNRGVRALVTPSQGAMSVLCGSCSGIAYINVFGRTYYDPAWVFAQRLFDDPSYVAEAVSHEVGHNLGLRHDGTAELAYYAGHGDWAPIMGAAFGKDVTQWSRGSYAGASNTEDDLSIIGSVLGYRADESGGEVAAAVPLGDGTGFVTTATDADTYRLPACTGPTTITAEPAETGANLDLRLDLLDAGGSVVATDEPAGPGAAVTADLTADPWFVRVDGAGEGTWLTGYDDYASVGAYRITVAGCAGGIEPPPNDTPTGTPTETPVEPDPVAETDPLATRTRLSLPTRAMRGSRPWVLVRVSESDTGDEVGGTVRLAVGGRTVGTATVDLGTARIRLPRLTRVGRATVTATYAGSADLARSRAVRTIRVVRR</sequence>
<organism evidence="4 5">
    <name type="scientific">Nocardioides thalensis</name>
    <dbReference type="NCBI Taxonomy" id="1914755"/>
    <lineage>
        <taxon>Bacteria</taxon>
        <taxon>Bacillati</taxon>
        <taxon>Actinomycetota</taxon>
        <taxon>Actinomycetes</taxon>
        <taxon>Propionibacteriales</taxon>
        <taxon>Nocardioidaceae</taxon>
        <taxon>Nocardioides</taxon>
    </lineage>
</organism>
<dbReference type="Gene3D" id="3.40.390.10">
    <property type="entry name" value="Collagenase (Catalytic Domain)"/>
    <property type="match status" value="1"/>
</dbReference>
<feature type="compositionally biased region" description="Low complexity" evidence="1">
    <location>
        <begin position="32"/>
        <end position="48"/>
    </location>
</feature>
<proteinExistence type="predicted"/>